<evidence type="ECO:0000256" key="6">
    <source>
        <dbReference type="ARBA" id="ARBA00023288"/>
    </source>
</evidence>
<evidence type="ECO:0000313" key="11">
    <source>
        <dbReference type="Proteomes" id="UP000198915"/>
    </source>
</evidence>
<keyword evidence="3" id="KW-0813">Transport</keyword>
<proteinExistence type="inferred from homology"/>
<dbReference type="InterPro" id="IPR002491">
    <property type="entry name" value="ABC_transptr_periplasmic_BD"/>
</dbReference>
<dbReference type="AlphaFoldDB" id="A0A1I4C6D5"/>
<comment type="subcellular location">
    <subcellularLocation>
        <location evidence="1">Cell membrane</location>
        <topology evidence="1">Lipid-anchor</topology>
    </subcellularLocation>
</comment>
<comment type="similarity">
    <text evidence="2">Belongs to the bacterial solute-binding protein 8 family.</text>
</comment>
<dbReference type="PANTHER" id="PTHR30532">
    <property type="entry name" value="IRON III DICITRATE-BINDING PERIPLASMIC PROTEIN"/>
    <property type="match status" value="1"/>
</dbReference>
<feature type="chain" id="PRO_5038346455" evidence="8">
    <location>
        <begin position="34"/>
        <end position="342"/>
    </location>
</feature>
<dbReference type="Proteomes" id="UP000198915">
    <property type="component" value="Unassembled WGS sequence"/>
</dbReference>
<evidence type="ECO:0000259" key="9">
    <source>
        <dbReference type="PROSITE" id="PS50983"/>
    </source>
</evidence>
<dbReference type="STRING" id="1884381.SAMN05518846_11992"/>
<gene>
    <name evidence="10" type="ORF">SAMN05518846_11992</name>
</gene>
<dbReference type="RefSeq" id="WP_373863346.1">
    <property type="nucleotide sequence ID" value="NZ_BJOE01000036.1"/>
</dbReference>
<evidence type="ECO:0000256" key="4">
    <source>
        <dbReference type="ARBA" id="ARBA00022729"/>
    </source>
</evidence>
<keyword evidence="6" id="KW-0449">Lipoprotein</keyword>
<evidence type="ECO:0000256" key="8">
    <source>
        <dbReference type="SAM" id="SignalP"/>
    </source>
</evidence>
<evidence type="ECO:0000256" key="7">
    <source>
        <dbReference type="SAM" id="MobiDB-lite"/>
    </source>
</evidence>
<dbReference type="CDD" id="cd01146">
    <property type="entry name" value="FhuD"/>
    <property type="match status" value="1"/>
</dbReference>
<sequence length="342" mass="37577">MLTPRKPVFQVLCSLGLSLMLFVTGCGSGSQNAAGGQNAANSQPTTAATTAPASTPASSDTRSEVRKIKHAMGETELKGDPQRVVILTNEGTEALLSLGVKPVGAVKSWQGEPWYDHIKEQMQGVTDLGEETQPNIELIASLKPDLIIGNKVRQEKIYSQLSSIAPTVFAEDLSGSWKINFKLYAETVNKKAKGDKLLASFDQRVEEAKTKLGEKTKTKVSIVRFLPGKVRLYMKDTFAGVLFNQLGFARPASQDKDEFMQVIAKEQMAEADGDVLFYWVSDYDDKAAATYRDEWVNDPLWKNLSVVKNNQVFQVNEVIWNTGGGILSANLLLDEIVAHFSK</sequence>
<keyword evidence="11" id="KW-1185">Reference proteome</keyword>
<feature type="signal peptide" evidence="8">
    <location>
        <begin position="1"/>
        <end position="33"/>
    </location>
</feature>
<evidence type="ECO:0000256" key="3">
    <source>
        <dbReference type="ARBA" id="ARBA00022448"/>
    </source>
</evidence>
<dbReference type="InterPro" id="IPR051313">
    <property type="entry name" value="Bact_iron-sidero_bind"/>
</dbReference>
<dbReference type="GO" id="GO:0005886">
    <property type="term" value="C:plasma membrane"/>
    <property type="evidence" value="ECO:0007669"/>
    <property type="project" value="UniProtKB-SubCell"/>
</dbReference>
<dbReference type="Gene3D" id="3.40.50.1980">
    <property type="entry name" value="Nitrogenase molybdenum iron protein domain"/>
    <property type="match status" value="2"/>
</dbReference>
<dbReference type="PANTHER" id="PTHR30532:SF21">
    <property type="entry name" value="SIDEROPHORE-BINDING LIPOPROTEIN YFIY-RELATED"/>
    <property type="match status" value="1"/>
</dbReference>
<evidence type="ECO:0000313" key="10">
    <source>
        <dbReference type="EMBL" id="SFK76698.1"/>
    </source>
</evidence>
<evidence type="ECO:0000256" key="1">
    <source>
        <dbReference type="ARBA" id="ARBA00004193"/>
    </source>
</evidence>
<dbReference type="SUPFAM" id="SSF53807">
    <property type="entry name" value="Helical backbone' metal receptor"/>
    <property type="match status" value="1"/>
</dbReference>
<dbReference type="EMBL" id="FORT01000019">
    <property type="protein sequence ID" value="SFK76698.1"/>
    <property type="molecule type" value="Genomic_DNA"/>
</dbReference>
<evidence type="ECO:0000256" key="5">
    <source>
        <dbReference type="ARBA" id="ARBA00023139"/>
    </source>
</evidence>
<keyword evidence="4 8" id="KW-0732">Signal</keyword>
<organism evidence="10 11">
    <name type="scientific">Brevibacillus centrosporus</name>
    <dbReference type="NCBI Taxonomy" id="54910"/>
    <lineage>
        <taxon>Bacteria</taxon>
        <taxon>Bacillati</taxon>
        <taxon>Bacillota</taxon>
        <taxon>Bacilli</taxon>
        <taxon>Bacillales</taxon>
        <taxon>Paenibacillaceae</taxon>
        <taxon>Brevibacillus</taxon>
    </lineage>
</organism>
<keyword evidence="5" id="KW-0564">Palmitate</keyword>
<dbReference type="Pfam" id="PF01497">
    <property type="entry name" value="Peripla_BP_2"/>
    <property type="match status" value="1"/>
</dbReference>
<dbReference type="FunFam" id="3.40.50.1980:FF:000003">
    <property type="entry name" value="Iron ABC transporter substrate-binding protein"/>
    <property type="match status" value="1"/>
</dbReference>
<evidence type="ECO:0000256" key="2">
    <source>
        <dbReference type="ARBA" id="ARBA00008814"/>
    </source>
</evidence>
<feature type="compositionally biased region" description="Low complexity" evidence="7">
    <location>
        <begin position="32"/>
        <end position="59"/>
    </location>
</feature>
<dbReference type="PROSITE" id="PS50983">
    <property type="entry name" value="FE_B12_PBP"/>
    <property type="match status" value="1"/>
</dbReference>
<accession>A0A1I4C6D5</accession>
<feature type="region of interest" description="Disordered" evidence="7">
    <location>
        <begin position="32"/>
        <end position="64"/>
    </location>
</feature>
<dbReference type="GO" id="GO:0030288">
    <property type="term" value="C:outer membrane-bounded periplasmic space"/>
    <property type="evidence" value="ECO:0007669"/>
    <property type="project" value="TreeGrafter"/>
</dbReference>
<name>A0A1I4C6D5_9BACL</name>
<reference evidence="11" key="1">
    <citation type="submission" date="2016-10" db="EMBL/GenBank/DDBJ databases">
        <authorList>
            <person name="Varghese N."/>
            <person name="Submissions S."/>
        </authorList>
    </citation>
    <scope>NUCLEOTIDE SEQUENCE [LARGE SCALE GENOMIC DNA]</scope>
    <source>
        <strain evidence="11">OK042</strain>
    </source>
</reference>
<dbReference type="PROSITE" id="PS51257">
    <property type="entry name" value="PROKAR_LIPOPROTEIN"/>
    <property type="match status" value="1"/>
</dbReference>
<dbReference type="GO" id="GO:1901678">
    <property type="term" value="P:iron coordination entity transport"/>
    <property type="evidence" value="ECO:0007669"/>
    <property type="project" value="UniProtKB-ARBA"/>
</dbReference>
<protein>
    <submittedName>
        <fullName evidence="10">Iron complex transport system substrate-binding protein</fullName>
    </submittedName>
</protein>
<feature type="domain" description="Fe/B12 periplasmic-binding" evidence="9">
    <location>
        <begin position="83"/>
        <end position="342"/>
    </location>
</feature>